<name>A0AAD8KQ13_TARER</name>
<accession>A0AAD8KQ13</accession>
<dbReference type="Gene3D" id="3.40.395.10">
    <property type="entry name" value="Adenoviral Proteinase, Chain A"/>
    <property type="match status" value="1"/>
</dbReference>
<keyword evidence="3" id="KW-1185">Reference proteome</keyword>
<dbReference type="InterPro" id="IPR038765">
    <property type="entry name" value="Papain-like_cys_pep_sf"/>
</dbReference>
<dbReference type="AlphaFoldDB" id="A0AAD8KQ13"/>
<dbReference type="InterPro" id="IPR058352">
    <property type="entry name" value="DUF8039"/>
</dbReference>
<evidence type="ECO:0000313" key="2">
    <source>
        <dbReference type="EMBL" id="KAK1424272.1"/>
    </source>
</evidence>
<comment type="caution">
    <text evidence="2">The sequence shown here is derived from an EMBL/GenBank/DDBJ whole genome shotgun (WGS) entry which is preliminary data.</text>
</comment>
<dbReference type="SUPFAM" id="SSF54001">
    <property type="entry name" value="Cysteine proteinases"/>
    <property type="match status" value="1"/>
</dbReference>
<dbReference type="EMBL" id="JAUHHV010000005">
    <property type="protein sequence ID" value="KAK1424272.1"/>
    <property type="molecule type" value="Genomic_DNA"/>
</dbReference>
<evidence type="ECO:0000259" key="1">
    <source>
        <dbReference type="Pfam" id="PF26133"/>
    </source>
</evidence>
<dbReference type="PANTHER" id="PTHR33018:SF35">
    <property type="entry name" value="ULP1 PROTEASE FAMILY CATALYTIC DOMAIN, PAPAIN-LIKE CYSTEINE PEPTIDASE SUPERFAMILY"/>
    <property type="match status" value="1"/>
</dbReference>
<feature type="domain" description="DUF8039" evidence="1">
    <location>
        <begin position="50"/>
        <end position="139"/>
    </location>
</feature>
<organism evidence="2 3">
    <name type="scientific">Tagetes erecta</name>
    <name type="common">African marigold</name>
    <dbReference type="NCBI Taxonomy" id="13708"/>
    <lineage>
        <taxon>Eukaryota</taxon>
        <taxon>Viridiplantae</taxon>
        <taxon>Streptophyta</taxon>
        <taxon>Embryophyta</taxon>
        <taxon>Tracheophyta</taxon>
        <taxon>Spermatophyta</taxon>
        <taxon>Magnoliopsida</taxon>
        <taxon>eudicotyledons</taxon>
        <taxon>Gunneridae</taxon>
        <taxon>Pentapetalae</taxon>
        <taxon>asterids</taxon>
        <taxon>campanulids</taxon>
        <taxon>Asterales</taxon>
        <taxon>Asteraceae</taxon>
        <taxon>Asteroideae</taxon>
        <taxon>Heliantheae alliance</taxon>
        <taxon>Tageteae</taxon>
        <taxon>Tagetes</taxon>
    </lineage>
</organism>
<gene>
    <name evidence="2" type="ORF">QVD17_19597</name>
</gene>
<dbReference type="Proteomes" id="UP001229421">
    <property type="component" value="Unassembled WGS sequence"/>
</dbReference>
<dbReference type="PANTHER" id="PTHR33018">
    <property type="entry name" value="OS10G0338966 PROTEIN-RELATED"/>
    <property type="match status" value="1"/>
</dbReference>
<protein>
    <recommendedName>
        <fullName evidence="1">DUF8039 domain-containing protein</fullName>
    </recommendedName>
</protein>
<evidence type="ECO:0000313" key="3">
    <source>
        <dbReference type="Proteomes" id="UP001229421"/>
    </source>
</evidence>
<dbReference type="Pfam" id="PF26133">
    <property type="entry name" value="DUF8039"/>
    <property type="match status" value="1"/>
</dbReference>
<sequence length="420" mass="47664">MVGDQRAISTVIGSTQVHGGLFKVARTSNQNNVPTNQTQGDLGAGFHGLDIKDICRCDLLFPYESSLKITVGKGLVYPISNRTLHGNTIREGYVKVQVDTINVDYEKLPLPLEISTDEVIYLCDARSEFIQWPLNAIKLLDTKATLKSTSTSGKASIHSSPSQLQTSPSIAIESCYYPEFAEPDQDKQFQSHDKQHIEAYLQMSDERIIDMFEDIPQVSPSKPKPNEEPNKKITEAWNTINSERPPKIQNMAAQLTKLYGDNMYIAIPSPLGMYPTTTIEYVQYEGVLQLFANEWVDNNFIHWCEIFCRYLYEMANSRSPPTQCAYLNTSFIIGGKCIKNANIVQAYINFVYEHHKDKKYFLAPFLHNAHWSLLIFSPSEAKGYIADSLMGENKSSNYPLLNVIEESFGFKFKWKMVECK</sequence>
<proteinExistence type="predicted"/>
<reference evidence="2" key="1">
    <citation type="journal article" date="2023" name="bioRxiv">
        <title>Improved chromosome-level genome assembly for marigold (Tagetes erecta).</title>
        <authorList>
            <person name="Jiang F."/>
            <person name="Yuan L."/>
            <person name="Wang S."/>
            <person name="Wang H."/>
            <person name="Xu D."/>
            <person name="Wang A."/>
            <person name="Fan W."/>
        </authorList>
    </citation>
    <scope>NUCLEOTIDE SEQUENCE</scope>
    <source>
        <strain evidence="2">WSJ</strain>
        <tissue evidence="2">Leaf</tissue>
    </source>
</reference>